<evidence type="ECO:0000256" key="3">
    <source>
        <dbReference type="ARBA" id="ARBA00022475"/>
    </source>
</evidence>
<evidence type="ECO:0000313" key="9">
    <source>
        <dbReference type="Proteomes" id="UP000560069"/>
    </source>
</evidence>
<dbReference type="InterPro" id="IPR050833">
    <property type="entry name" value="Poly_Biosynth_Transport"/>
</dbReference>
<dbReference type="EMBL" id="JACCFQ010000001">
    <property type="protein sequence ID" value="NYJ17434.1"/>
    <property type="molecule type" value="Genomic_DNA"/>
</dbReference>
<dbReference type="GO" id="GO:0005886">
    <property type="term" value="C:plasma membrane"/>
    <property type="evidence" value="ECO:0007669"/>
    <property type="project" value="UniProtKB-SubCell"/>
</dbReference>
<feature type="transmembrane region" description="Helical" evidence="7">
    <location>
        <begin position="277"/>
        <end position="298"/>
    </location>
</feature>
<evidence type="ECO:0000256" key="1">
    <source>
        <dbReference type="ARBA" id="ARBA00004651"/>
    </source>
</evidence>
<feature type="transmembrane region" description="Helical" evidence="7">
    <location>
        <begin position="336"/>
        <end position="353"/>
    </location>
</feature>
<feature type="transmembrane region" description="Helical" evidence="7">
    <location>
        <begin position="244"/>
        <end position="265"/>
    </location>
</feature>
<keyword evidence="3" id="KW-1003">Cell membrane</keyword>
<keyword evidence="4 7" id="KW-0812">Transmembrane</keyword>
<feature type="transmembrane region" description="Helical" evidence="7">
    <location>
        <begin position="373"/>
        <end position="393"/>
    </location>
</feature>
<gene>
    <name evidence="8" type="ORF">HNR11_001968</name>
</gene>
<reference evidence="8 9" key="1">
    <citation type="submission" date="2020-07" db="EMBL/GenBank/DDBJ databases">
        <title>Sequencing the genomes of 1000 actinobacteria strains.</title>
        <authorList>
            <person name="Klenk H.-P."/>
        </authorList>
    </citation>
    <scope>NUCLEOTIDE SEQUENCE [LARGE SCALE GENOMIC DNA]</scope>
    <source>
        <strain evidence="8 9">DSM 15664</strain>
    </source>
</reference>
<keyword evidence="5 7" id="KW-1133">Transmembrane helix</keyword>
<dbReference type="CDD" id="cd13127">
    <property type="entry name" value="MATE_tuaB_like"/>
    <property type="match status" value="1"/>
</dbReference>
<dbReference type="PANTHER" id="PTHR30250:SF10">
    <property type="entry name" value="LIPOPOLYSACCHARIDE BIOSYNTHESIS PROTEIN WZXC"/>
    <property type="match status" value="1"/>
</dbReference>
<dbReference type="Proteomes" id="UP000560069">
    <property type="component" value="Unassembled WGS sequence"/>
</dbReference>
<protein>
    <submittedName>
        <fullName evidence="8">PST family polysaccharide transporter</fullName>
    </submittedName>
</protein>
<keyword evidence="6 7" id="KW-0472">Membrane</keyword>
<evidence type="ECO:0000256" key="4">
    <source>
        <dbReference type="ARBA" id="ARBA00022692"/>
    </source>
</evidence>
<feature type="transmembrane region" description="Helical" evidence="7">
    <location>
        <begin position="310"/>
        <end position="330"/>
    </location>
</feature>
<evidence type="ECO:0000256" key="2">
    <source>
        <dbReference type="ARBA" id="ARBA00007430"/>
    </source>
</evidence>
<feature type="transmembrane region" description="Helical" evidence="7">
    <location>
        <begin position="69"/>
        <end position="86"/>
    </location>
</feature>
<comment type="subcellular location">
    <subcellularLocation>
        <location evidence="1">Cell membrane</location>
        <topology evidence="1">Multi-pass membrane protein</topology>
    </subcellularLocation>
</comment>
<proteinExistence type="inferred from homology"/>
<dbReference type="Pfam" id="PF13440">
    <property type="entry name" value="Polysacc_synt_3"/>
    <property type="match status" value="1"/>
</dbReference>
<comment type="similarity">
    <text evidence="2">Belongs to the polysaccharide synthase family.</text>
</comment>
<name>A0A7Z0J408_9MICC</name>
<organism evidence="8 9">
    <name type="scientific">Nesterenkonia sandarakina</name>
    <dbReference type="NCBI Taxonomy" id="272918"/>
    <lineage>
        <taxon>Bacteria</taxon>
        <taxon>Bacillati</taxon>
        <taxon>Actinomycetota</taxon>
        <taxon>Actinomycetes</taxon>
        <taxon>Micrococcales</taxon>
        <taxon>Micrococcaceae</taxon>
        <taxon>Nesterenkonia</taxon>
    </lineage>
</organism>
<evidence type="ECO:0000313" key="8">
    <source>
        <dbReference type="EMBL" id="NYJ17434.1"/>
    </source>
</evidence>
<feature type="transmembrane region" description="Helical" evidence="7">
    <location>
        <begin position="98"/>
        <end position="119"/>
    </location>
</feature>
<feature type="transmembrane region" description="Helical" evidence="7">
    <location>
        <begin position="399"/>
        <end position="420"/>
    </location>
</feature>
<evidence type="ECO:0000256" key="6">
    <source>
        <dbReference type="ARBA" id="ARBA00023136"/>
    </source>
</evidence>
<evidence type="ECO:0000256" key="7">
    <source>
        <dbReference type="SAM" id="Phobius"/>
    </source>
</evidence>
<sequence length="437" mass="46440">MAIAFTGIAQILRDFGLSTAALRMAELTGQQRTNLFWLNFAAGTVISVIVFLLSWPIAAFYGQSDLVTLVQWVSLSYVLSGVTAQFRVAISRSLRFRALAICDVVPPIIALLAAVPVAAAGYSLAALIVLQLALPAADLVLSVTLARWLPGLPRRTSGMRNLLSFGFSFAGTQVLAYFTRNIDSVIIGRLWGPTTLGFYDRAFQLSVVPVNQINTPMTKVALPVLSRVVEDTARFERGIRSAQLVSCYITATSLCVMAGLAFPIVDILLGDDWAQSAPLFAILAISSVFRAIQQIAIWLQVAKGSSASLLLGNVIGQPFVILAICCGIPWGATGIAMGSVAGYAGFWIFSMLWAGRNTGVPTWPLISRATKVVALLSAPAGLSAFAISSLVSIPSFGLILLGLATSLATVLLSLALFPFARRDVAKILGLVRSGFRG</sequence>
<evidence type="ECO:0000256" key="5">
    <source>
        <dbReference type="ARBA" id="ARBA00022989"/>
    </source>
</evidence>
<dbReference type="PANTHER" id="PTHR30250">
    <property type="entry name" value="PST FAMILY PREDICTED COLANIC ACID TRANSPORTER"/>
    <property type="match status" value="1"/>
</dbReference>
<feature type="transmembrane region" description="Helical" evidence="7">
    <location>
        <begin position="125"/>
        <end position="149"/>
    </location>
</feature>
<dbReference type="AlphaFoldDB" id="A0A7Z0J408"/>
<feature type="transmembrane region" description="Helical" evidence="7">
    <location>
        <begin position="35"/>
        <end position="57"/>
    </location>
</feature>
<accession>A0A7Z0J408</accession>
<keyword evidence="9" id="KW-1185">Reference proteome</keyword>
<comment type="caution">
    <text evidence="8">The sequence shown here is derived from an EMBL/GenBank/DDBJ whole genome shotgun (WGS) entry which is preliminary data.</text>
</comment>